<dbReference type="AlphaFoldDB" id="A0A7I7K1N3"/>
<accession>A0A7I7K1N3</accession>
<evidence type="ECO:0000313" key="2">
    <source>
        <dbReference type="Proteomes" id="UP000467006"/>
    </source>
</evidence>
<evidence type="ECO:0000313" key="1">
    <source>
        <dbReference type="EMBL" id="BBX17401.1"/>
    </source>
</evidence>
<dbReference type="EMBL" id="AP022563">
    <property type="protein sequence ID" value="BBX17401.1"/>
    <property type="molecule type" value="Genomic_DNA"/>
</dbReference>
<protein>
    <submittedName>
        <fullName evidence="1">Uncharacterized protein</fullName>
    </submittedName>
</protein>
<sequence>MSTGTFERRADDGRDDGTVVRFDRTEAAARTLAEPRLTYDLTVVATDIPGVVASAGGWLCDRVRAGWQVRVVVPAGQDVGPLQIMGVEAEIGRSGLDALAQRRAAAWAVDAAILDADAGIRGEVQRAVEQGCREVTVWGGSALCASDRRFTAVRHRLSAAARAFKKYAQASAGLGTDVPPVEDFLSAALWYATDGADLVPVSADG</sequence>
<organism evidence="1 2">
    <name type="scientific">Mycolicibacterium duvalii</name>
    <dbReference type="NCBI Taxonomy" id="39688"/>
    <lineage>
        <taxon>Bacteria</taxon>
        <taxon>Bacillati</taxon>
        <taxon>Actinomycetota</taxon>
        <taxon>Actinomycetes</taxon>
        <taxon>Mycobacteriales</taxon>
        <taxon>Mycobacteriaceae</taxon>
        <taxon>Mycolicibacterium</taxon>
    </lineage>
</organism>
<dbReference type="Proteomes" id="UP000467006">
    <property type="component" value="Chromosome"/>
</dbReference>
<keyword evidence="2" id="KW-1185">Reference proteome</keyword>
<dbReference type="OrthoDB" id="4726871at2"/>
<name>A0A7I7K1N3_9MYCO</name>
<proteinExistence type="predicted"/>
<gene>
    <name evidence="1" type="ORF">MDUV_22610</name>
</gene>
<dbReference type="RefSeq" id="WP_098002001.1">
    <property type="nucleotide sequence ID" value="NZ_AP022563.1"/>
</dbReference>
<dbReference type="KEGG" id="mdu:MDUV_22610"/>
<reference evidence="1 2" key="1">
    <citation type="journal article" date="2019" name="Emerg. Microbes Infect.">
        <title>Comprehensive subspecies identification of 175 nontuberculous mycobacteria species based on 7547 genomic profiles.</title>
        <authorList>
            <person name="Matsumoto Y."/>
            <person name="Kinjo T."/>
            <person name="Motooka D."/>
            <person name="Nabeya D."/>
            <person name="Jung N."/>
            <person name="Uechi K."/>
            <person name="Horii T."/>
            <person name="Iida T."/>
            <person name="Fujita J."/>
            <person name="Nakamura S."/>
        </authorList>
    </citation>
    <scope>NUCLEOTIDE SEQUENCE [LARGE SCALE GENOMIC DNA]</scope>
    <source>
        <strain evidence="1 2">JCM 6396</strain>
    </source>
</reference>